<keyword evidence="1" id="KW-0547">Nucleotide-binding</keyword>
<organism evidence="3 4">
    <name type="scientific">Nonomuraea guangzhouensis</name>
    <dbReference type="NCBI Taxonomy" id="1291555"/>
    <lineage>
        <taxon>Bacteria</taxon>
        <taxon>Bacillati</taxon>
        <taxon>Actinomycetota</taxon>
        <taxon>Actinomycetes</taxon>
        <taxon>Streptosporangiales</taxon>
        <taxon>Streptosporangiaceae</taxon>
        <taxon>Nonomuraea</taxon>
    </lineage>
</organism>
<dbReference type="InterPro" id="IPR011761">
    <property type="entry name" value="ATP-grasp"/>
</dbReference>
<accession>A0ABW4G9K6</accession>
<evidence type="ECO:0000313" key="3">
    <source>
        <dbReference type="EMBL" id="MFD1539423.1"/>
    </source>
</evidence>
<keyword evidence="1" id="KW-0067">ATP-binding</keyword>
<dbReference type="EMBL" id="JBHUCM010000017">
    <property type="protein sequence ID" value="MFD1539423.1"/>
    <property type="molecule type" value="Genomic_DNA"/>
</dbReference>
<dbReference type="RefSeq" id="WP_219531764.1">
    <property type="nucleotide sequence ID" value="NZ_JAHKRM010000012.1"/>
</dbReference>
<evidence type="ECO:0000256" key="1">
    <source>
        <dbReference type="PROSITE-ProRule" id="PRU00409"/>
    </source>
</evidence>
<dbReference type="PANTHER" id="PTHR21621:SF0">
    <property type="entry name" value="BETA-CITRYLGLUTAMATE SYNTHASE B-RELATED"/>
    <property type="match status" value="1"/>
</dbReference>
<name>A0ABW4G9K6_9ACTN</name>
<dbReference type="Proteomes" id="UP001597097">
    <property type="component" value="Unassembled WGS sequence"/>
</dbReference>
<protein>
    <submittedName>
        <fullName evidence="3">MvdC/MvdD family ATP grasp protein</fullName>
    </submittedName>
</protein>
<dbReference type="PROSITE" id="PS50975">
    <property type="entry name" value="ATP_GRASP"/>
    <property type="match status" value="1"/>
</dbReference>
<feature type="domain" description="ATP-grasp" evidence="2">
    <location>
        <begin position="134"/>
        <end position="323"/>
    </location>
</feature>
<dbReference type="PANTHER" id="PTHR21621">
    <property type="entry name" value="RIBOSOMAL PROTEIN S6 MODIFICATION PROTEIN"/>
    <property type="match status" value="1"/>
</dbReference>
<keyword evidence="4" id="KW-1185">Reference proteome</keyword>
<proteinExistence type="predicted"/>
<dbReference type="Pfam" id="PF21068">
    <property type="entry name" value="ATPgraspMvdD"/>
    <property type="match status" value="1"/>
</dbReference>
<comment type="caution">
    <text evidence="3">The sequence shown here is derived from an EMBL/GenBank/DDBJ whole genome shotgun (WGS) entry which is preliminary data.</text>
</comment>
<gene>
    <name evidence="3" type="ORF">ACFSJ0_20375</name>
</gene>
<dbReference type="InterPro" id="IPR048936">
    <property type="entry name" value="MvdD-like_ATPgrasp"/>
</dbReference>
<evidence type="ECO:0000313" key="4">
    <source>
        <dbReference type="Proteomes" id="UP001597097"/>
    </source>
</evidence>
<sequence>MTASTVLILTEEFDLTADCVVKVLNEMAVRVFRYDTSYFPADSTLSYESAPIGWATVLTDNKYDQRSVDLENVTSIWYRRPTAFRPDGSLSATHREFVMRESAHAFGGVLLGIPALWVNRPDLEARADYKPLQLRLAHQIGLLIPETLITNEPGKVRSFYDKFDGSIIYKALGSGLIEEPGGWPGGLLTTRMISLSDELLARVRYAPCIFQKYVDKAFDLRVTIIGSSITSVRIDTGPVSATDWRGQIEGEIGYSGYDLPGDIADRLLTLMNLLGLEYGAVDMAVTNDLEHYFLEVNPSGQFAWLDDEVPGIQLSERMAKYLSAGRG</sequence>
<reference evidence="4" key="1">
    <citation type="journal article" date="2019" name="Int. J. Syst. Evol. Microbiol.">
        <title>The Global Catalogue of Microorganisms (GCM) 10K type strain sequencing project: providing services to taxonomists for standard genome sequencing and annotation.</title>
        <authorList>
            <consortium name="The Broad Institute Genomics Platform"/>
            <consortium name="The Broad Institute Genome Sequencing Center for Infectious Disease"/>
            <person name="Wu L."/>
            <person name="Ma J."/>
        </authorList>
    </citation>
    <scope>NUCLEOTIDE SEQUENCE [LARGE SCALE GENOMIC DNA]</scope>
    <source>
        <strain evidence="4">CGMCC 1.15399</strain>
    </source>
</reference>
<evidence type="ECO:0000259" key="2">
    <source>
        <dbReference type="PROSITE" id="PS50975"/>
    </source>
</evidence>